<comment type="caution">
    <text evidence="3">The sequence shown here is derived from an EMBL/GenBank/DDBJ whole genome shotgun (WGS) entry which is preliminary data.</text>
</comment>
<name>A0ABV4Y5P7_9CYAN</name>
<dbReference type="SUPFAM" id="SSF143120">
    <property type="entry name" value="YefM-like"/>
    <property type="match status" value="1"/>
</dbReference>
<dbReference type="InterPro" id="IPR036165">
    <property type="entry name" value="YefM-like_sf"/>
</dbReference>
<dbReference type="Pfam" id="PF02604">
    <property type="entry name" value="PhdYeFM_antitox"/>
    <property type="match status" value="1"/>
</dbReference>
<comment type="similarity">
    <text evidence="1 2">Belongs to the phD/YefM antitoxin family.</text>
</comment>
<evidence type="ECO:0000256" key="1">
    <source>
        <dbReference type="ARBA" id="ARBA00009981"/>
    </source>
</evidence>
<gene>
    <name evidence="3" type="ORF">ACE1B6_02565</name>
</gene>
<dbReference type="EMBL" id="JBHFNS010000017">
    <property type="protein sequence ID" value="MFB2934136.1"/>
    <property type="molecule type" value="Genomic_DNA"/>
</dbReference>
<comment type="function">
    <text evidence="2">Antitoxin component of a type II toxin-antitoxin (TA) system.</text>
</comment>
<dbReference type="RefSeq" id="WP_413255665.1">
    <property type="nucleotide sequence ID" value="NZ_JBHFNS010000017.1"/>
</dbReference>
<reference evidence="3 4" key="1">
    <citation type="submission" date="2024-09" db="EMBL/GenBank/DDBJ databases">
        <title>Floridaenema gen nov. (Aerosakkonemataceae, Aerosakkonematales ord. nov., Cyanobacteria) from benthic tropical and subtropical fresh waters, with the description of four new species.</title>
        <authorList>
            <person name="Moretto J.A."/>
            <person name="Berthold D.E."/>
            <person name="Lefler F.W."/>
            <person name="Huang I.-S."/>
            <person name="Laughinghouse H. IV."/>
        </authorList>
    </citation>
    <scope>NUCLEOTIDE SEQUENCE [LARGE SCALE GENOMIC DNA]</scope>
    <source>
        <strain evidence="3 4">BLCC-F154</strain>
    </source>
</reference>
<evidence type="ECO:0000256" key="2">
    <source>
        <dbReference type="RuleBase" id="RU362080"/>
    </source>
</evidence>
<evidence type="ECO:0000313" key="4">
    <source>
        <dbReference type="Proteomes" id="UP001576776"/>
    </source>
</evidence>
<evidence type="ECO:0000313" key="3">
    <source>
        <dbReference type="EMBL" id="MFB2934136.1"/>
    </source>
</evidence>
<protein>
    <recommendedName>
        <fullName evidence="2">Antitoxin</fullName>
    </recommendedName>
</protein>
<proteinExistence type="inferred from homology"/>
<dbReference type="Gene3D" id="3.40.1620.10">
    <property type="entry name" value="YefM-like domain"/>
    <property type="match status" value="1"/>
</dbReference>
<dbReference type="Proteomes" id="UP001576776">
    <property type="component" value="Unassembled WGS sequence"/>
</dbReference>
<organism evidence="3 4">
    <name type="scientific">Floridaenema fluviatile BLCC-F154</name>
    <dbReference type="NCBI Taxonomy" id="3153640"/>
    <lineage>
        <taxon>Bacteria</taxon>
        <taxon>Bacillati</taxon>
        <taxon>Cyanobacteriota</taxon>
        <taxon>Cyanophyceae</taxon>
        <taxon>Oscillatoriophycideae</taxon>
        <taxon>Aerosakkonematales</taxon>
        <taxon>Aerosakkonemataceae</taxon>
        <taxon>Floridanema</taxon>
        <taxon>Floridanema fluviatile</taxon>
    </lineage>
</organism>
<accession>A0ABV4Y5P7</accession>
<dbReference type="InterPro" id="IPR006442">
    <property type="entry name" value="Antitoxin_Phd/YefM"/>
</dbReference>
<keyword evidence="4" id="KW-1185">Reference proteome</keyword>
<sequence length="89" mass="10281">MKTVTLTDLQTDVSKYIELAEVEDIIILKEGKPIAVLRGFSDEEDVFDYDLENHPLFKKRVKKSRQQFREGKGISLDDVKAELLKDNLL</sequence>